<keyword evidence="1" id="KW-0472">Membrane</keyword>
<comment type="caution">
    <text evidence="2">The sequence shown here is derived from an EMBL/GenBank/DDBJ whole genome shotgun (WGS) entry which is preliminary data.</text>
</comment>
<evidence type="ECO:0000313" key="2">
    <source>
        <dbReference type="EMBL" id="GMH69968.1"/>
    </source>
</evidence>
<proteinExistence type="predicted"/>
<evidence type="ECO:0000313" key="3">
    <source>
        <dbReference type="Proteomes" id="UP001165122"/>
    </source>
</evidence>
<sequence>MYSAVIFVVINVTYAVTFFYGFHDDMKRTAEAKTALLESGDAVKDVRVTSLTRDASISSKLADSVKETEEDFDKVVAFLERTEGKAKARIIAELGMIRSQVVWAIKNEPNL</sequence>
<keyword evidence="1" id="KW-1133">Transmembrane helix</keyword>
<reference evidence="3" key="1">
    <citation type="journal article" date="2023" name="Commun. Biol.">
        <title>Genome analysis of Parmales, the sister group of diatoms, reveals the evolutionary specialization of diatoms from phago-mixotrophs to photoautotrophs.</title>
        <authorList>
            <person name="Ban H."/>
            <person name="Sato S."/>
            <person name="Yoshikawa S."/>
            <person name="Yamada K."/>
            <person name="Nakamura Y."/>
            <person name="Ichinomiya M."/>
            <person name="Sato N."/>
            <person name="Blanc-Mathieu R."/>
            <person name="Endo H."/>
            <person name="Kuwata A."/>
            <person name="Ogata H."/>
        </authorList>
    </citation>
    <scope>NUCLEOTIDE SEQUENCE [LARGE SCALE GENOMIC DNA]</scope>
    <source>
        <strain evidence="3">NIES 3700</strain>
    </source>
</reference>
<dbReference type="EMBL" id="BRXW01000613">
    <property type="protein sequence ID" value="GMH69968.1"/>
    <property type="molecule type" value="Genomic_DNA"/>
</dbReference>
<evidence type="ECO:0000256" key="1">
    <source>
        <dbReference type="SAM" id="Phobius"/>
    </source>
</evidence>
<dbReference type="Proteomes" id="UP001165122">
    <property type="component" value="Unassembled WGS sequence"/>
</dbReference>
<dbReference type="AlphaFoldDB" id="A0A9W7AIV8"/>
<keyword evidence="3" id="KW-1185">Reference proteome</keyword>
<gene>
    <name evidence="2" type="ORF">TrLO_g14448</name>
</gene>
<accession>A0A9W7AIV8</accession>
<keyword evidence="1" id="KW-0812">Transmembrane</keyword>
<protein>
    <submittedName>
        <fullName evidence="2">Uncharacterized protein</fullName>
    </submittedName>
</protein>
<name>A0A9W7AIV8_9STRA</name>
<organism evidence="2 3">
    <name type="scientific">Triparma laevis f. longispina</name>
    <dbReference type="NCBI Taxonomy" id="1714387"/>
    <lineage>
        <taxon>Eukaryota</taxon>
        <taxon>Sar</taxon>
        <taxon>Stramenopiles</taxon>
        <taxon>Ochrophyta</taxon>
        <taxon>Bolidophyceae</taxon>
        <taxon>Parmales</taxon>
        <taxon>Triparmaceae</taxon>
        <taxon>Triparma</taxon>
    </lineage>
</organism>
<feature type="transmembrane region" description="Helical" evidence="1">
    <location>
        <begin position="6"/>
        <end position="23"/>
    </location>
</feature>